<dbReference type="RefSeq" id="WP_152573224.1">
    <property type="nucleotide sequence ID" value="NZ_VIKU02000001.1"/>
</dbReference>
<organism evidence="4 5">
    <name type="scientific">Pelagihabitans pacificus</name>
    <dbReference type="NCBI Taxonomy" id="2696054"/>
    <lineage>
        <taxon>Bacteria</taxon>
        <taxon>Pseudomonadati</taxon>
        <taxon>Bacteroidota</taxon>
        <taxon>Flavobacteriia</taxon>
        <taxon>Flavobacteriales</taxon>
        <taxon>Flavobacteriaceae</taxon>
        <taxon>Pelagihabitans</taxon>
    </lineage>
</organism>
<dbReference type="Pfam" id="PF16344">
    <property type="entry name" value="FecR_C"/>
    <property type="match status" value="1"/>
</dbReference>
<keyword evidence="1" id="KW-1133">Transmembrane helix</keyword>
<proteinExistence type="predicted"/>
<feature type="domain" description="FecR protein" evidence="2">
    <location>
        <begin position="169"/>
        <end position="263"/>
    </location>
</feature>
<evidence type="ECO:0000259" key="2">
    <source>
        <dbReference type="Pfam" id="PF04773"/>
    </source>
</evidence>
<feature type="domain" description="Protein FecR C-terminal" evidence="3">
    <location>
        <begin position="311"/>
        <end position="379"/>
    </location>
</feature>
<reference evidence="4" key="2">
    <citation type="submission" date="2020-03" db="EMBL/GenBank/DDBJ databases">
        <title>Flavobacteriaceae bacterium strain TP-CH-4, a member of the family Flavobacteriaceae isolated from a deep-sea seamount.</title>
        <authorList>
            <person name="Zhang D.-C."/>
        </authorList>
    </citation>
    <scope>NUCLEOTIDE SEQUENCE</scope>
    <source>
        <strain evidence="4">TP-CH-4</strain>
    </source>
</reference>
<protein>
    <submittedName>
        <fullName evidence="4">DUF4974 domain-containing protein</fullName>
    </submittedName>
</protein>
<dbReference type="InterPro" id="IPR032508">
    <property type="entry name" value="FecR_C"/>
</dbReference>
<dbReference type="Gene3D" id="3.55.50.30">
    <property type="match status" value="1"/>
</dbReference>
<dbReference type="Pfam" id="PF04773">
    <property type="entry name" value="FecR"/>
    <property type="match status" value="1"/>
</dbReference>
<evidence type="ECO:0000313" key="4">
    <source>
        <dbReference type="EMBL" id="NHF58752.1"/>
    </source>
</evidence>
<feature type="transmembrane region" description="Helical" evidence="1">
    <location>
        <begin position="82"/>
        <end position="101"/>
    </location>
</feature>
<dbReference type="GO" id="GO:0016989">
    <property type="term" value="F:sigma factor antagonist activity"/>
    <property type="evidence" value="ECO:0007669"/>
    <property type="project" value="TreeGrafter"/>
</dbReference>
<name>A0A967AWA0_9FLAO</name>
<evidence type="ECO:0000313" key="5">
    <source>
        <dbReference type="Proteomes" id="UP000707206"/>
    </source>
</evidence>
<sequence length="392" mass="46049">MHPNQLIRKKLLEDLRPEEQRQLDLWLSESEENMRLYHRLLDLQKRNIVIPNFDRSEPTLVWQKLLREQENRKQKKIQYQRMAFRFAAVFAGLASILWVIWIQNRSEGDRQRTTSEITLQLSNDYSQTIRIGGEEPIFDQNERLMGIKRYDVLNYGHYQTDDESVYHSLWVPNGKQFAIQLPDGTQIRLNSGSSIRYPVNQGHETVREVALTGEAYFKVSKNKKRPFVVSSGEVSIQVMGTEFNVTAYEDDFQVNTVLVEGSISLYGGGGKALATPIRLVPGQKATWNKSNNELKTKNVDVEHYTSWREGKLVFRKTSFEAILRRLQRKYNVKIENRFEALRHRIFSATFDKETISEVLDTFAEETYFEYRLEDKKIVIEKPREHLKMNAYD</sequence>
<keyword evidence="1" id="KW-0472">Membrane</keyword>
<dbReference type="PANTHER" id="PTHR30273:SF2">
    <property type="entry name" value="PROTEIN FECR"/>
    <property type="match status" value="1"/>
</dbReference>
<evidence type="ECO:0000256" key="1">
    <source>
        <dbReference type="SAM" id="Phobius"/>
    </source>
</evidence>
<dbReference type="InterPro" id="IPR012373">
    <property type="entry name" value="Ferrdict_sens_TM"/>
</dbReference>
<dbReference type="Proteomes" id="UP000707206">
    <property type="component" value="Unassembled WGS sequence"/>
</dbReference>
<accession>A0A967AWA0</accession>
<dbReference type="Gene3D" id="2.60.120.1440">
    <property type="match status" value="1"/>
</dbReference>
<reference evidence="4" key="1">
    <citation type="submission" date="2019-07" db="EMBL/GenBank/DDBJ databases">
        <authorList>
            <person name="De-Chao Zhang Q."/>
        </authorList>
    </citation>
    <scope>NUCLEOTIDE SEQUENCE</scope>
    <source>
        <strain evidence="4">TP-CH-4</strain>
    </source>
</reference>
<dbReference type="AlphaFoldDB" id="A0A967AWA0"/>
<comment type="caution">
    <text evidence="4">The sequence shown here is derived from an EMBL/GenBank/DDBJ whole genome shotgun (WGS) entry which is preliminary data.</text>
</comment>
<keyword evidence="1" id="KW-0812">Transmembrane</keyword>
<dbReference type="PANTHER" id="PTHR30273">
    <property type="entry name" value="PERIPLASMIC SIGNAL SENSOR AND SIGMA FACTOR ACTIVATOR FECR-RELATED"/>
    <property type="match status" value="1"/>
</dbReference>
<evidence type="ECO:0000259" key="3">
    <source>
        <dbReference type="Pfam" id="PF16344"/>
    </source>
</evidence>
<keyword evidence="5" id="KW-1185">Reference proteome</keyword>
<gene>
    <name evidence="4" type="ORF">FK220_005335</name>
</gene>
<dbReference type="InterPro" id="IPR006860">
    <property type="entry name" value="FecR"/>
</dbReference>
<dbReference type="EMBL" id="VIKU02000001">
    <property type="protein sequence ID" value="NHF58752.1"/>
    <property type="molecule type" value="Genomic_DNA"/>
</dbReference>